<dbReference type="Proteomes" id="UP000534783">
    <property type="component" value="Unassembled WGS sequence"/>
</dbReference>
<keyword evidence="2" id="KW-1185">Reference proteome</keyword>
<comment type="caution">
    <text evidence="1">The sequence shown here is derived from an EMBL/GenBank/DDBJ whole genome shotgun (WGS) entry which is preliminary data.</text>
</comment>
<evidence type="ECO:0000313" key="1">
    <source>
        <dbReference type="EMBL" id="NKE72279.1"/>
    </source>
</evidence>
<dbReference type="GO" id="GO:0016740">
    <property type="term" value="F:transferase activity"/>
    <property type="evidence" value="ECO:0007669"/>
    <property type="project" value="UniProtKB-KW"/>
</dbReference>
<accession>A0A7X6ICB3</accession>
<evidence type="ECO:0000313" key="2">
    <source>
        <dbReference type="Proteomes" id="UP000534783"/>
    </source>
</evidence>
<keyword evidence="1" id="KW-0808">Transferase</keyword>
<organism evidence="1 2">
    <name type="scientific">Candidatus Manganitrophus noduliformans</name>
    <dbReference type="NCBI Taxonomy" id="2606439"/>
    <lineage>
        <taxon>Bacteria</taxon>
        <taxon>Pseudomonadati</taxon>
        <taxon>Nitrospirota</taxon>
        <taxon>Nitrospiria</taxon>
        <taxon>Candidatus Troglogloeales</taxon>
        <taxon>Candidatus Manganitrophaceae</taxon>
        <taxon>Candidatus Manganitrophus</taxon>
    </lineage>
</organism>
<dbReference type="InterPro" id="IPR043519">
    <property type="entry name" value="NT_sf"/>
</dbReference>
<reference evidence="1 2" key="1">
    <citation type="journal article" date="2020" name="Nature">
        <title>Bacterial chemolithoautotrophy via manganese oxidation.</title>
        <authorList>
            <person name="Yu H."/>
            <person name="Leadbetter J.R."/>
        </authorList>
    </citation>
    <scope>NUCLEOTIDE SEQUENCE [LARGE SCALE GENOMIC DNA]</scope>
    <source>
        <strain evidence="1 2">Mn-1</strain>
    </source>
</reference>
<dbReference type="Gene3D" id="3.30.460.40">
    <property type="match status" value="1"/>
</dbReference>
<dbReference type="SUPFAM" id="SSF81301">
    <property type="entry name" value="Nucleotidyltransferase"/>
    <property type="match status" value="1"/>
</dbReference>
<dbReference type="AlphaFoldDB" id="A0A7X6ICB3"/>
<name>A0A7X6ICB3_9BACT</name>
<dbReference type="EMBL" id="VTOW01000003">
    <property type="protein sequence ID" value="NKE72279.1"/>
    <property type="molecule type" value="Genomic_DNA"/>
</dbReference>
<protein>
    <submittedName>
        <fullName evidence="1">Nucleotidyltransferase family protein</fullName>
    </submittedName>
</protein>
<proteinExistence type="predicted"/>
<gene>
    <name evidence="1" type="ORF">MNODULE_16135</name>
</gene>
<sequence>MSPLGCAARTGLTKCGKPSGKIGVKRTRSDQPETVLLEVLRFLRGKKIPHLLIGALAVGLWARPRTTLDIDLLISIPENFNALSDAAPEAGFQVDRQWWAENPLLQDRQIRLRRGSVSVDLRRAEGPFEQNIFQRKRRKRLGENTLWVASPEDLILMKLRVGRPRDFEDANALAVNCKKTIDFDYLSSQARRLGLVDELRFVLK</sequence>